<feature type="compositionally biased region" description="Low complexity" evidence="5">
    <location>
        <begin position="103"/>
        <end position="127"/>
    </location>
</feature>
<dbReference type="Gene3D" id="1.10.3210.10">
    <property type="entry name" value="Hypothetical protein af1432"/>
    <property type="match status" value="1"/>
</dbReference>
<dbReference type="InterPro" id="IPR006674">
    <property type="entry name" value="HD_domain"/>
</dbReference>
<dbReference type="OrthoDB" id="9991235at2759"/>
<keyword evidence="4" id="KW-1015">Disulfide bond</keyword>
<evidence type="ECO:0000256" key="3">
    <source>
        <dbReference type="ARBA" id="ARBA00022737"/>
    </source>
</evidence>
<keyword evidence="10" id="KW-1185">Reference proteome</keyword>
<dbReference type="InterPro" id="IPR050135">
    <property type="entry name" value="dGTPase-like"/>
</dbReference>
<feature type="transmembrane region" description="Helical" evidence="6">
    <location>
        <begin position="9"/>
        <end position="29"/>
    </location>
</feature>
<evidence type="ECO:0000259" key="7">
    <source>
        <dbReference type="SMART" id="SM00471"/>
    </source>
</evidence>
<dbReference type="GO" id="GO:0042302">
    <property type="term" value="F:structural constituent of cuticle"/>
    <property type="evidence" value="ECO:0007669"/>
    <property type="project" value="InterPro"/>
</dbReference>
<dbReference type="SMART" id="SM00471">
    <property type="entry name" value="HDc"/>
    <property type="match status" value="1"/>
</dbReference>
<protein>
    <recommendedName>
        <fullName evidence="11">HD domain-containing protein</fullName>
    </recommendedName>
</protein>
<feature type="compositionally biased region" description="Low complexity" evidence="5">
    <location>
        <begin position="229"/>
        <end position="239"/>
    </location>
</feature>
<dbReference type="Pfam" id="PF01966">
    <property type="entry name" value="HD"/>
    <property type="match status" value="1"/>
</dbReference>
<dbReference type="SUPFAM" id="SSF109604">
    <property type="entry name" value="HD-domain/PDEase-like"/>
    <property type="match status" value="1"/>
</dbReference>
<dbReference type="InterPro" id="IPR003607">
    <property type="entry name" value="HD/PDEase_dom"/>
</dbReference>
<dbReference type="SMART" id="SM01088">
    <property type="entry name" value="Col_cuticle_N"/>
    <property type="match status" value="1"/>
</dbReference>
<organism evidence="9 10">
    <name type="scientific">Caenorhabditis angaria</name>
    <dbReference type="NCBI Taxonomy" id="860376"/>
    <lineage>
        <taxon>Eukaryota</taxon>
        <taxon>Metazoa</taxon>
        <taxon>Ecdysozoa</taxon>
        <taxon>Nematoda</taxon>
        <taxon>Chromadorea</taxon>
        <taxon>Rhabditida</taxon>
        <taxon>Rhabditina</taxon>
        <taxon>Rhabditomorpha</taxon>
        <taxon>Rhabditoidea</taxon>
        <taxon>Rhabditidae</taxon>
        <taxon>Peloderinae</taxon>
        <taxon>Caenorhabditis</taxon>
    </lineage>
</organism>
<evidence type="ECO:0008006" key="11">
    <source>
        <dbReference type="Google" id="ProtNLM"/>
    </source>
</evidence>
<name>A0A9P1ICY1_9PELO</name>
<evidence type="ECO:0000259" key="8">
    <source>
        <dbReference type="SMART" id="SM01088"/>
    </source>
</evidence>
<dbReference type="CDD" id="cd00077">
    <property type="entry name" value="HDc"/>
    <property type="match status" value="1"/>
</dbReference>
<keyword evidence="6" id="KW-0472">Membrane</keyword>
<keyword evidence="6" id="KW-1133">Transmembrane helix</keyword>
<dbReference type="GO" id="GO:0006203">
    <property type="term" value="P:dGTP catabolic process"/>
    <property type="evidence" value="ECO:0007669"/>
    <property type="project" value="TreeGrafter"/>
</dbReference>
<comment type="caution">
    <text evidence="9">The sequence shown here is derived from an EMBL/GenBank/DDBJ whole genome shotgun (WGS) entry which is preliminary data.</text>
</comment>
<dbReference type="GO" id="GO:0008832">
    <property type="term" value="F:dGTPase activity"/>
    <property type="evidence" value="ECO:0007669"/>
    <property type="project" value="TreeGrafter"/>
</dbReference>
<evidence type="ECO:0000256" key="5">
    <source>
        <dbReference type="SAM" id="MobiDB-lite"/>
    </source>
</evidence>
<feature type="domain" description="HD/PDEase" evidence="7">
    <location>
        <begin position="384"/>
        <end position="569"/>
    </location>
</feature>
<accession>A0A9P1ICY1</accession>
<dbReference type="AlphaFoldDB" id="A0A9P1ICY1"/>
<evidence type="ECO:0000313" key="10">
    <source>
        <dbReference type="Proteomes" id="UP001152747"/>
    </source>
</evidence>
<evidence type="ECO:0000256" key="1">
    <source>
        <dbReference type="ARBA" id="ARBA00005776"/>
    </source>
</evidence>
<keyword evidence="6" id="KW-0812">Transmembrane</keyword>
<dbReference type="PANTHER" id="PTHR11373:SF4">
    <property type="entry name" value="DEOXYNUCLEOSIDE TRIPHOSPHATE TRIPHOSPHOHYDROLASE SAMHD1"/>
    <property type="match status" value="1"/>
</dbReference>
<evidence type="ECO:0000256" key="4">
    <source>
        <dbReference type="ARBA" id="ARBA00023157"/>
    </source>
</evidence>
<dbReference type="GO" id="GO:0005634">
    <property type="term" value="C:nucleus"/>
    <property type="evidence" value="ECO:0007669"/>
    <property type="project" value="TreeGrafter"/>
</dbReference>
<feature type="region of interest" description="Disordered" evidence="5">
    <location>
        <begin position="98"/>
        <end position="250"/>
    </location>
</feature>
<feature type="compositionally biased region" description="Low complexity" evidence="5">
    <location>
        <begin position="194"/>
        <end position="220"/>
    </location>
</feature>
<reference evidence="9" key="1">
    <citation type="submission" date="2022-11" db="EMBL/GenBank/DDBJ databases">
        <authorList>
            <person name="Kikuchi T."/>
        </authorList>
    </citation>
    <scope>NUCLEOTIDE SEQUENCE</scope>
    <source>
        <strain evidence="9">PS1010</strain>
    </source>
</reference>
<evidence type="ECO:0000256" key="2">
    <source>
        <dbReference type="ARBA" id="ARBA00011518"/>
    </source>
</evidence>
<evidence type="ECO:0000256" key="6">
    <source>
        <dbReference type="SAM" id="Phobius"/>
    </source>
</evidence>
<keyword evidence="3" id="KW-0677">Repeat</keyword>
<feature type="compositionally biased region" description="Low complexity" evidence="5">
    <location>
        <begin position="162"/>
        <end position="174"/>
    </location>
</feature>
<dbReference type="InterPro" id="IPR002486">
    <property type="entry name" value="Col_cuticle_N"/>
</dbReference>
<feature type="compositionally biased region" description="Gly residues" evidence="5">
    <location>
        <begin position="240"/>
        <end position="249"/>
    </location>
</feature>
<evidence type="ECO:0000313" key="9">
    <source>
        <dbReference type="EMBL" id="CAI5440937.1"/>
    </source>
</evidence>
<feature type="domain" description="Nematode cuticle collagen N-terminal" evidence="8">
    <location>
        <begin position="4"/>
        <end position="56"/>
    </location>
</feature>
<comment type="subunit">
    <text evidence="2">Collagen polypeptide chains are complexed within the cuticle by disulfide bonds and other types of covalent cross-links.</text>
</comment>
<dbReference type="Pfam" id="PF01484">
    <property type="entry name" value="Col_cuticle_N"/>
    <property type="match status" value="1"/>
</dbReference>
<dbReference type="PANTHER" id="PTHR11373">
    <property type="entry name" value="DEOXYNUCLEOSIDE TRIPHOSPHATE TRIPHOSPHOHYDROLASE"/>
    <property type="match status" value="1"/>
</dbReference>
<sequence length="870" mass="95992">MVKTIIRGAIGVSTSCLILAVFCVISMVLEIREFQERIQEDLGEWKFYSTDSWNTMTSSRDKIFTNSESTIRIRRQYYQTAAVSGGGAQIEEPTCQCAQQSTGCPAGPAGPPGAAGQPGQPGLPGEAGKPGAVGVNEPHPAMENGCIQCPAGPPGSPGNDGPEGPSGLDGSPGLPGAGAPPGPAGQDGQRKINTPGPIGLPGSLGAPGPAGTPGQSSQGPQGPPGPMGTPGRPGALGMPGPMGGAGQDGLPGNDGEYCKCPLRTTSLAVVGGGGSYSEGSSYSGDTGIGFFWLKIAEKMSDYQSASNHLEQRFAHVAIVRNSAHRQTRSMTQWPENLHHAGVNDIVHGSIEIPRPINSLIDTEEFQRLRDLKQTGIVNRVYPSCTHTRFEHSLGSYHLAKNLLDRMRSREPHLNITSEDHLCVCIAALLHDIGHGPHSHLFDGEFAAKLGKSWKHEDMSMRIVERLMIENEKVRREMEKFLSTGQEYRKNVNFIKEMIGSKRFTQDIENEQVPADWDMRKREEEFAKLWDMKGRGVEKSFLYDIVSNTTTGHDVDKMDYLLRDSKLSGVAIALNLESINRLLNNLRVVIDEKTGIRRIGYYHKVRNDIKVIGDSRLELHDKVYQHKAVKGMGLLLIEAMYLASPYLNYKGSHNRMFKLHEVTEDVEAFLKTSDTVIDEIKKLDATNCKPIQKAQYLLKCMDERATYKKMGFVELSPMKIVESNDLTKEKTDIISRVELLINQKLQNEFVGKFRVLIRDLGRGIGGDVHPIEREVFYSDKEESAGNEIPIGFRMESDYVDLNCSQTVTKWELFVMGERSIAHIDRKRIDLALREAAGELQLVPIMSRKRNHSIDDNRNIARRRLNSTTVLS</sequence>
<gene>
    <name evidence="9" type="ORF">CAMP_LOCUS3574</name>
</gene>
<comment type="similarity">
    <text evidence="1">Belongs to the SAMHD1 family.</text>
</comment>
<dbReference type="Proteomes" id="UP001152747">
    <property type="component" value="Unassembled WGS sequence"/>
</dbReference>
<proteinExistence type="inferred from homology"/>
<dbReference type="EMBL" id="CANHGI010000002">
    <property type="protein sequence ID" value="CAI5440937.1"/>
    <property type="molecule type" value="Genomic_DNA"/>
</dbReference>